<sequence length="373" mass="41513">MEKRRALGPTTADEVTAEWLTGCLRAAGHDVDVLNFRGEPIGNGMMAAAQRLTLTLSGDDESAPKTLVLKYATEGAASRHTGRRGFGFPNRPGFYEQEVRFYRDFAARLDVRVPKSYAEWIAPEGDRFVLLLEDIVPASPGDEFATPQPAELHGAMVNLAGLHAPLWNGPFPPGDNLLKPPSAVEGARYQRITQRNIDHFRNVMAVEPGSATDRVLGRFVERADRWWVAAGRPHGLVHGDYRPDNMLFPVHDGARPVVVDWQTVSVAHTGRDLGGFLGASTPTEVRREHEHELLRTYHRRLIQLGVQGYSEEDCRSDLRLGVFHGLQNTVAIARAVDMNDRGWQLVRTWLDRLLAAFDDLDSLDALDELEALS</sequence>
<reference evidence="3" key="2">
    <citation type="submission" date="2016-02" db="EMBL/GenBank/DDBJ databases">
        <title>Draft genome sequence of five rapidly growing Mycobacterium species.</title>
        <authorList>
            <person name="Katahira K."/>
            <person name="Gotou Y."/>
            <person name="Iida K."/>
            <person name="Ogura Y."/>
            <person name="Hayashi T."/>
        </authorList>
    </citation>
    <scope>NUCLEOTIDE SEQUENCE [LARGE SCALE GENOMIC DNA]</scope>
    <source>
        <strain evidence="3">JCM6362</strain>
    </source>
</reference>
<dbReference type="OMA" id="TVMHGDA"/>
<dbReference type="Pfam" id="PF01636">
    <property type="entry name" value="APH"/>
    <property type="match status" value="1"/>
</dbReference>
<evidence type="ECO:0000259" key="1">
    <source>
        <dbReference type="Pfam" id="PF01636"/>
    </source>
</evidence>
<dbReference type="InterPro" id="IPR002575">
    <property type="entry name" value="Aminoglycoside_PTrfase"/>
</dbReference>
<evidence type="ECO:0000313" key="3">
    <source>
        <dbReference type="Proteomes" id="UP000069654"/>
    </source>
</evidence>
<organism evidence="2 3">
    <name type="scientific">Mycolicibacterium thermoresistibile</name>
    <name type="common">Mycobacterium thermoresistibile</name>
    <dbReference type="NCBI Taxonomy" id="1797"/>
    <lineage>
        <taxon>Bacteria</taxon>
        <taxon>Bacillati</taxon>
        <taxon>Actinomycetota</taxon>
        <taxon>Actinomycetes</taxon>
        <taxon>Mycobacteriales</taxon>
        <taxon>Mycobacteriaceae</taxon>
        <taxon>Mycolicibacterium</taxon>
    </lineage>
</organism>
<dbReference type="GO" id="GO:0016740">
    <property type="term" value="F:transferase activity"/>
    <property type="evidence" value="ECO:0007669"/>
    <property type="project" value="UniProtKB-KW"/>
</dbReference>
<feature type="domain" description="Aminoglycoside phosphotransferase" evidence="1">
    <location>
        <begin position="95"/>
        <end position="298"/>
    </location>
</feature>
<dbReference type="AlphaFoldDB" id="A0A117INL2"/>
<comment type="caution">
    <text evidence="2">The sequence shown here is derived from an EMBL/GenBank/DDBJ whole genome shotgun (WGS) entry which is preliminary data.</text>
</comment>
<gene>
    <name evidence="2" type="ORF">RMCT_3957</name>
</gene>
<dbReference type="PANTHER" id="PTHR23020:SF41">
    <property type="entry name" value="AMINOGLYCOSIDE PHOSPHOTRANSFERASE DOMAIN-CONTAINING PROTEIN"/>
    <property type="match status" value="1"/>
</dbReference>
<dbReference type="InterPro" id="IPR052961">
    <property type="entry name" value="Oxido-Kinase-like_Enzymes"/>
</dbReference>
<dbReference type="STRING" id="1797.RMCT_3957"/>
<dbReference type="Proteomes" id="UP000069654">
    <property type="component" value="Unassembled WGS sequence"/>
</dbReference>
<evidence type="ECO:0000313" key="2">
    <source>
        <dbReference type="EMBL" id="GAT16988.1"/>
    </source>
</evidence>
<protein>
    <submittedName>
        <fullName evidence="2">Aminoglycoside phosphotransferase</fullName>
    </submittedName>
</protein>
<dbReference type="InterPro" id="IPR011009">
    <property type="entry name" value="Kinase-like_dom_sf"/>
</dbReference>
<reference evidence="2 3" key="1">
    <citation type="journal article" date="2016" name="Genome Announc.">
        <title>Draft Genome Sequences of Five Rapidly Growing Mycobacterium Species, M. thermoresistibile, M. fortuitum subsp. acetamidolyticum, M. canariasense, M. brisbanense, and M. novocastrense.</title>
        <authorList>
            <person name="Katahira K."/>
            <person name="Ogura Y."/>
            <person name="Gotoh Y."/>
            <person name="Hayashi T."/>
        </authorList>
    </citation>
    <scope>NUCLEOTIDE SEQUENCE [LARGE SCALE GENOMIC DNA]</scope>
    <source>
        <strain evidence="2 3">JCM6362</strain>
    </source>
</reference>
<dbReference type="SUPFAM" id="SSF56112">
    <property type="entry name" value="Protein kinase-like (PK-like)"/>
    <property type="match status" value="1"/>
</dbReference>
<proteinExistence type="predicted"/>
<dbReference type="Gene3D" id="3.90.1200.10">
    <property type="match status" value="1"/>
</dbReference>
<keyword evidence="2" id="KW-0808">Transferase</keyword>
<dbReference type="PANTHER" id="PTHR23020">
    <property type="entry name" value="UNCHARACTERIZED NUCLEAR HORMONE RECEPTOR-RELATED"/>
    <property type="match status" value="1"/>
</dbReference>
<accession>A0A117INL2</accession>
<dbReference type="EMBL" id="BCTB01000050">
    <property type="protein sequence ID" value="GAT16988.1"/>
    <property type="molecule type" value="Genomic_DNA"/>
</dbReference>
<name>A0A117INL2_MYCTH</name>